<organism evidence="2 3">
    <name type="scientific">Luteolibacter rhizosphaerae</name>
    <dbReference type="NCBI Taxonomy" id="2989719"/>
    <lineage>
        <taxon>Bacteria</taxon>
        <taxon>Pseudomonadati</taxon>
        <taxon>Verrucomicrobiota</taxon>
        <taxon>Verrucomicrobiia</taxon>
        <taxon>Verrucomicrobiales</taxon>
        <taxon>Verrucomicrobiaceae</taxon>
        <taxon>Luteolibacter</taxon>
    </lineage>
</organism>
<keyword evidence="3" id="KW-1185">Reference proteome</keyword>
<keyword evidence="1" id="KW-0472">Membrane</keyword>
<dbReference type="Proteomes" id="UP001165653">
    <property type="component" value="Unassembled WGS sequence"/>
</dbReference>
<accession>A0ABT3FXC3</accession>
<name>A0ABT3FXC3_9BACT</name>
<reference evidence="2" key="1">
    <citation type="submission" date="2022-10" db="EMBL/GenBank/DDBJ databases">
        <title>Luteolibacter sp. GHJ8, whole genome shotgun sequencing project.</title>
        <authorList>
            <person name="Zhao G."/>
            <person name="Shen L."/>
        </authorList>
    </citation>
    <scope>NUCLEOTIDE SEQUENCE</scope>
    <source>
        <strain evidence="2">GHJ8</strain>
    </source>
</reference>
<feature type="transmembrane region" description="Helical" evidence="1">
    <location>
        <begin position="57"/>
        <end position="77"/>
    </location>
</feature>
<evidence type="ECO:0008006" key="4">
    <source>
        <dbReference type="Google" id="ProtNLM"/>
    </source>
</evidence>
<keyword evidence="1" id="KW-1133">Transmembrane helix</keyword>
<feature type="transmembrane region" description="Helical" evidence="1">
    <location>
        <begin position="112"/>
        <end position="129"/>
    </location>
</feature>
<feature type="transmembrane region" description="Helical" evidence="1">
    <location>
        <begin position="84"/>
        <end position="106"/>
    </location>
</feature>
<comment type="caution">
    <text evidence="2">The sequence shown here is derived from an EMBL/GenBank/DDBJ whole genome shotgun (WGS) entry which is preliminary data.</text>
</comment>
<proteinExistence type="predicted"/>
<evidence type="ECO:0000256" key="1">
    <source>
        <dbReference type="SAM" id="Phobius"/>
    </source>
</evidence>
<gene>
    <name evidence="2" type="ORF">OJ996_01505</name>
</gene>
<keyword evidence="1" id="KW-0812">Transmembrane</keyword>
<evidence type="ECO:0000313" key="3">
    <source>
        <dbReference type="Proteomes" id="UP001165653"/>
    </source>
</evidence>
<dbReference type="EMBL" id="JAPDDR010000001">
    <property type="protein sequence ID" value="MCW1912229.1"/>
    <property type="molecule type" value="Genomic_DNA"/>
</dbReference>
<dbReference type="RefSeq" id="WP_264510440.1">
    <property type="nucleotide sequence ID" value="NZ_JAPDDR010000001.1"/>
</dbReference>
<sequence length="139" mass="14993">MKPPAHPGAAVLAIGGMSLVLGVAVQLMGFARRFDTVIAGWMENTGLEGTLRALPPLLPWVWTVLVVFGLTAAILGSRRNWRRAVLWVSALVLTLGWIPVLALAAYRPAVSMPLIALAWSGLWAMIYATRHQEPGDAVE</sequence>
<protein>
    <recommendedName>
        <fullName evidence="4">Tryptophan-rich sensory protein</fullName>
    </recommendedName>
</protein>
<evidence type="ECO:0000313" key="2">
    <source>
        <dbReference type="EMBL" id="MCW1912229.1"/>
    </source>
</evidence>